<keyword evidence="3" id="KW-1185">Reference proteome</keyword>
<sequence length="673" mass="72603">KQLRCENSATSPAPAPTPTRRIFAGSKHLKTAKLHTRARLSPQLPVQSAAAAVTACRRSSSSDTGRQAASCRCASVRLRARSALKSVASDEAATPAAGPPQTADSGQPAARQRRLRLQLLSSSSSSSMLSWPYCRRSANTWPGWLEYIDELPNEQGNKAVQYHLQTVDPSLAIEVKSAMRANKLEFAQPIWGRRMDPARRRCRRDSVLSRREHRRSAPGCQLATLAQAEPDRKALDALAARCEQALRQVSEQLSADGPEQQQQKQQLNGVMRIGSLAKDVTLFLGPAVRAGAAVLGLAWPHCAADSGQALLLTVQTASSGDSLLVSCSDGSLRCCISLTSVAAKASQLESFVPLSKLYAISGAEFRLGCPAAELLIEKCISSYCAPSTPSEALRRVLECLASGLLLPGGPACWIPARESTRTLPVPCPPRARGLTAAAHRAVRLMAFRQLHRLLDMQRLPAAQSTDGLAEPASSDLPPPRRSPMMAPTLCRAAATPMQPTPARPSRRGAIVVKTRPTRRRRSRPRMSNDTPTTLDQLAMRRFDEQSAGGGGSNTSLVLGDQTDEVVGSMRPSELLQHCEAVSVDSRDERLMCAVNYAIKYQRTEVLRLLLASGASPNQRGQEGVRPVHVPPRATRRGATAADCAEARQAGRHRRQGDDGAARGLQARTLPHRQ</sequence>
<dbReference type="Pfam" id="PF20965">
    <property type="entry name" value="DZF_C"/>
    <property type="match status" value="1"/>
</dbReference>
<dbReference type="InterPro" id="IPR049402">
    <property type="entry name" value="DZF_dom_C"/>
</dbReference>
<dbReference type="InterPro" id="IPR036770">
    <property type="entry name" value="Ankyrin_rpt-contain_sf"/>
</dbReference>
<dbReference type="Gene3D" id="3.30.460.10">
    <property type="entry name" value="Beta Polymerase, domain 2"/>
    <property type="match status" value="1"/>
</dbReference>
<dbReference type="PANTHER" id="PTHR45762">
    <property type="entry name" value="ZINC FINGER RNA-BINDING PROTEIN"/>
    <property type="match status" value="1"/>
</dbReference>
<dbReference type="WBParaSite" id="maker-unitig_21718-snap-gene-0.2-mRNA-1">
    <property type="protein sequence ID" value="maker-unitig_21718-snap-gene-0.2-mRNA-1"/>
    <property type="gene ID" value="maker-unitig_21718-snap-gene-0.2"/>
</dbReference>
<accession>A0A1I8F739</accession>
<feature type="domain" description="DZF" evidence="2">
    <location>
        <begin position="204"/>
        <end position="488"/>
    </location>
</feature>
<feature type="region of interest" description="Disordered" evidence="1">
    <location>
        <begin position="1"/>
        <end position="21"/>
    </location>
</feature>
<dbReference type="PANTHER" id="PTHR45762:SF3">
    <property type="entry name" value="ZINC-FINGER PROTEIN AT 72D, ISOFORM B"/>
    <property type="match status" value="1"/>
</dbReference>
<reference evidence="4" key="1">
    <citation type="submission" date="2016-11" db="UniProtKB">
        <authorList>
            <consortium name="WormBaseParasite"/>
        </authorList>
    </citation>
    <scope>IDENTIFICATION</scope>
</reference>
<dbReference type="PROSITE" id="PS51703">
    <property type="entry name" value="DZF"/>
    <property type="match status" value="1"/>
</dbReference>
<dbReference type="Gene3D" id="1.10.1410.40">
    <property type="match status" value="1"/>
</dbReference>
<feature type="compositionally biased region" description="Basic residues" evidence="1">
    <location>
        <begin position="515"/>
        <end position="524"/>
    </location>
</feature>
<evidence type="ECO:0000259" key="2">
    <source>
        <dbReference type="PROSITE" id="PS51703"/>
    </source>
</evidence>
<dbReference type="Gene3D" id="1.25.40.20">
    <property type="entry name" value="Ankyrin repeat-containing domain"/>
    <property type="match status" value="1"/>
</dbReference>
<protein>
    <submittedName>
        <fullName evidence="4">DZF domain-containing protein</fullName>
    </submittedName>
</protein>
<name>A0A1I8F739_9PLAT</name>
<proteinExistence type="predicted"/>
<evidence type="ECO:0000313" key="4">
    <source>
        <dbReference type="WBParaSite" id="maker-unitig_21718-snap-gene-0.2-mRNA-1"/>
    </source>
</evidence>
<dbReference type="SMART" id="SM00572">
    <property type="entry name" value="DZF"/>
    <property type="match status" value="1"/>
</dbReference>
<dbReference type="InterPro" id="IPR006561">
    <property type="entry name" value="DZF_dom"/>
</dbReference>
<evidence type="ECO:0000256" key="1">
    <source>
        <dbReference type="SAM" id="MobiDB-lite"/>
    </source>
</evidence>
<dbReference type="Proteomes" id="UP000095280">
    <property type="component" value="Unplaced"/>
</dbReference>
<dbReference type="InterPro" id="IPR043519">
    <property type="entry name" value="NT_sf"/>
</dbReference>
<feature type="region of interest" description="Disordered" evidence="1">
    <location>
        <begin position="615"/>
        <end position="673"/>
    </location>
</feature>
<feature type="region of interest" description="Disordered" evidence="1">
    <location>
        <begin position="513"/>
        <end position="533"/>
    </location>
</feature>
<feature type="compositionally biased region" description="Low complexity" evidence="1">
    <location>
        <begin position="92"/>
        <end position="103"/>
    </location>
</feature>
<organism evidence="3 4">
    <name type="scientific">Macrostomum lignano</name>
    <dbReference type="NCBI Taxonomy" id="282301"/>
    <lineage>
        <taxon>Eukaryota</taxon>
        <taxon>Metazoa</taxon>
        <taxon>Spiralia</taxon>
        <taxon>Lophotrochozoa</taxon>
        <taxon>Platyhelminthes</taxon>
        <taxon>Rhabditophora</taxon>
        <taxon>Macrostomorpha</taxon>
        <taxon>Macrostomida</taxon>
        <taxon>Macrostomidae</taxon>
        <taxon>Macrostomum</taxon>
    </lineage>
</organism>
<dbReference type="SUPFAM" id="SSF48403">
    <property type="entry name" value="Ankyrin repeat"/>
    <property type="match status" value="1"/>
</dbReference>
<dbReference type="AlphaFoldDB" id="A0A1I8F739"/>
<evidence type="ECO:0000313" key="3">
    <source>
        <dbReference type="Proteomes" id="UP000095280"/>
    </source>
</evidence>
<feature type="region of interest" description="Disordered" evidence="1">
    <location>
        <begin position="462"/>
        <end position="485"/>
    </location>
</feature>
<feature type="region of interest" description="Disordered" evidence="1">
    <location>
        <begin position="87"/>
        <end position="112"/>
    </location>
</feature>